<dbReference type="InterPro" id="IPR043425">
    <property type="entry name" value="NusG-like"/>
</dbReference>
<dbReference type="NCBIfam" id="NF033641">
    <property type="entry name" value="antiterm_LoaP"/>
    <property type="match status" value="1"/>
</dbReference>
<proteinExistence type="predicted"/>
<evidence type="ECO:0000259" key="4">
    <source>
        <dbReference type="Pfam" id="PF02357"/>
    </source>
</evidence>
<dbReference type="InterPro" id="IPR014722">
    <property type="entry name" value="Rib_uL2_dom2"/>
</dbReference>
<dbReference type="GO" id="GO:0031564">
    <property type="term" value="P:transcription antitermination"/>
    <property type="evidence" value="ECO:0007669"/>
    <property type="project" value="UniProtKB-KW"/>
</dbReference>
<keyword evidence="1" id="KW-0889">Transcription antitermination</keyword>
<keyword evidence="6" id="KW-1185">Reference proteome</keyword>
<keyword evidence="3" id="KW-0804">Transcription</keyword>
<dbReference type="RefSeq" id="WP_024732304.1">
    <property type="nucleotide sequence ID" value="NZ_BAABYU010000001.1"/>
</dbReference>
<dbReference type="Pfam" id="PF02357">
    <property type="entry name" value="NusG"/>
    <property type="match status" value="1"/>
</dbReference>
<protein>
    <submittedName>
        <fullName evidence="5">Antiterminator LoaP</fullName>
    </submittedName>
</protein>
<reference evidence="5 6" key="1">
    <citation type="submission" date="2018-08" db="EMBL/GenBank/DDBJ databases">
        <title>A genome reference for cultivated species of the human gut microbiota.</title>
        <authorList>
            <person name="Zou Y."/>
            <person name="Xue W."/>
            <person name="Luo G."/>
        </authorList>
    </citation>
    <scope>NUCLEOTIDE SEQUENCE [LARGE SCALE GENOMIC DNA]</scope>
    <source>
        <strain evidence="5 6">AF37-2AT</strain>
    </source>
</reference>
<dbReference type="GO" id="GO:0006354">
    <property type="term" value="P:DNA-templated transcription elongation"/>
    <property type="evidence" value="ECO:0007669"/>
    <property type="project" value="InterPro"/>
</dbReference>
<dbReference type="Gene3D" id="2.30.30.30">
    <property type="match status" value="1"/>
</dbReference>
<evidence type="ECO:0000313" key="6">
    <source>
        <dbReference type="Proteomes" id="UP000261080"/>
    </source>
</evidence>
<dbReference type="Gene3D" id="3.30.70.940">
    <property type="entry name" value="NusG, N-terminal domain"/>
    <property type="match status" value="1"/>
</dbReference>
<feature type="domain" description="NusG-like N-terminal" evidence="4">
    <location>
        <begin position="2"/>
        <end position="97"/>
    </location>
</feature>
<organism evidence="5 6">
    <name type="scientific">Sellimonas intestinalis</name>
    <dbReference type="NCBI Taxonomy" id="1653434"/>
    <lineage>
        <taxon>Bacteria</taxon>
        <taxon>Bacillati</taxon>
        <taxon>Bacillota</taxon>
        <taxon>Clostridia</taxon>
        <taxon>Lachnospirales</taxon>
        <taxon>Lachnospiraceae</taxon>
        <taxon>Sellimonas</taxon>
    </lineage>
</organism>
<dbReference type="Proteomes" id="UP000261080">
    <property type="component" value="Unassembled WGS sequence"/>
</dbReference>
<dbReference type="InterPro" id="IPR036735">
    <property type="entry name" value="NGN_dom_sf"/>
</dbReference>
<accession>A0A3E3K241</accession>
<dbReference type="InterPro" id="IPR006645">
    <property type="entry name" value="NGN-like_dom"/>
</dbReference>
<comment type="caution">
    <text evidence="5">The sequence shown here is derived from an EMBL/GenBank/DDBJ whole genome shotgun (WGS) entry which is preliminary data.</text>
</comment>
<dbReference type="CDD" id="cd06091">
    <property type="entry name" value="KOW_NusG"/>
    <property type="match status" value="1"/>
</dbReference>
<evidence type="ECO:0000256" key="1">
    <source>
        <dbReference type="ARBA" id="ARBA00022814"/>
    </source>
</evidence>
<keyword evidence="2" id="KW-0805">Transcription regulation</keyword>
<dbReference type="InterPro" id="IPR008991">
    <property type="entry name" value="Translation_prot_SH3-like_sf"/>
</dbReference>
<sequence>MWYVVQVRTGTEKEIITQCEKKIDHGILKRCFVPYYEAMKKYKGEWHLERKILFPGYVFMITDEVESLYLELKSIIGLTKLIGTGREVIPLKKEEVDFLTAFGKERQVVEMSTGILENGCVHITDGPLKGREAMIRKIDRHKRKASLEIPMFGRILETQAGLEIVEKR</sequence>
<dbReference type="CDD" id="cd09889">
    <property type="entry name" value="NGN_Bact_2"/>
    <property type="match status" value="1"/>
</dbReference>
<dbReference type="PANTHER" id="PTHR30265:SF4">
    <property type="entry name" value="KOW MOTIF FAMILY PROTEIN, EXPRESSED"/>
    <property type="match status" value="1"/>
</dbReference>
<evidence type="ECO:0000256" key="2">
    <source>
        <dbReference type="ARBA" id="ARBA00023015"/>
    </source>
</evidence>
<dbReference type="SUPFAM" id="SSF50104">
    <property type="entry name" value="Translation proteins SH3-like domain"/>
    <property type="match status" value="1"/>
</dbReference>
<evidence type="ECO:0000313" key="5">
    <source>
        <dbReference type="EMBL" id="RGE87210.1"/>
    </source>
</evidence>
<dbReference type="SUPFAM" id="SSF82679">
    <property type="entry name" value="N-utilization substance G protein NusG, N-terminal domain"/>
    <property type="match status" value="1"/>
</dbReference>
<dbReference type="InterPro" id="IPR047663">
    <property type="entry name" value="Transcription_antiterm_LoaP"/>
</dbReference>
<dbReference type="OrthoDB" id="1681764at2"/>
<dbReference type="EMBL" id="QVLX01000004">
    <property type="protein sequence ID" value="RGE87210.1"/>
    <property type="molecule type" value="Genomic_DNA"/>
</dbReference>
<dbReference type="AlphaFoldDB" id="A0A3E3K241"/>
<name>A0A3E3K241_9FIRM</name>
<evidence type="ECO:0000256" key="3">
    <source>
        <dbReference type="ARBA" id="ARBA00023163"/>
    </source>
</evidence>
<dbReference type="GeneID" id="97192399"/>
<gene>
    <name evidence="5" type="primary">loaP</name>
    <name evidence="5" type="ORF">DW016_09840</name>
</gene>
<dbReference type="PANTHER" id="PTHR30265">
    <property type="entry name" value="RHO-INTERACTING TRANSCRIPTION TERMINATION FACTOR NUSG"/>
    <property type="match status" value="1"/>
</dbReference>